<keyword evidence="6 14" id="KW-0378">Hydrolase</keyword>
<dbReference type="GO" id="GO:0000272">
    <property type="term" value="P:polysaccharide catabolic process"/>
    <property type="evidence" value="ECO:0007669"/>
    <property type="project" value="UniProtKB-KW"/>
</dbReference>
<name>A0A0C9VQ68_SPHS4</name>
<dbReference type="Pfam" id="PF00295">
    <property type="entry name" value="Glyco_hydro_28"/>
    <property type="match status" value="1"/>
</dbReference>
<comment type="function">
    <text evidence="12">Pectinolytic enzyme involved in the degradation of xylogalacturonan (xga), a galacturonan backbone heavily substituted with xylose, and which is one important component of the hairy regions of pectin. Activity requires a galacturonic acid backbone substituted with xylose.</text>
</comment>
<evidence type="ECO:0000256" key="9">
    <source>
        <dbReference type="ARBA" id="ARBA00023295"/>
    </source>
</evidence>
<keyword evidence="7" id="KW-0325">Glycoprotein</keyword>
<gene>
    <name evidence="15" type="ORF">M422DRAFT_174258</name>
</gene>
<dbReference type="PANTHER" id="PTHR31736:SF9">
    <property type="entry name" value="ENDO-XYLOGALACTURONAN HYDROLASE A-RELATED"/>
    <property type="match status" value="1"/>
</dbReference>
<feature type="active site" evidence="13">
    <location>
        <position position="110"/>
    </location>
</feature>
<dbReference type="AlphaFoldDB" id="A0A0C9VQ68"/>
<dbReference type="InterPro" id="IPR000743">
    <property type="entry name" value="Glyco_hydro_28"/>
</dbReference>
<keyword evidence="5" id="KW-0677">Repeat</keyword>
<keyword evidence="9 14" id="KW-0326">Glycosidase</keyword>
<dbReference type="GO" id="GO:0071555">
    <property type="term" value="P:cell wall organization"/>
    <property type="evidence" value="ECO:0007669"/>
    <property type="project" value="UniProtKB-KW"/>
</dbReference>
<reference evidence="15 16" key="1">
    <citation type="submission" date="2014-06" db="EMBL/GenBank/DDBJ databases">
        <title>Evolutionary Origins and Diversification of the Mycorrhizal Mutualists.</title>
        <authorList>
            <consortium name="DOE Joint Genome Institute"/>
            <consortium name="Mycorrhizal Genomics Consortium"/>
            <person name="Kohler A."/>
            <person name="Kuo A."/>
            <person name="Nagy L.G."/>
            <person name="Floudas D."/>
            <person name="Copeland A."/>
            <person name="Barry K.W."/>
            <person name="Cichocki N."/>
            <person name="Veneault-Fourrey C."/>
            <person name="LaButti K."/>
            <person name="Lindquist E.A."/>
            <person name="Lipzen A."/>
            <person name="Lundell T."/>
            <person name="Morin E."/>
            <person name="Murat C."/>
            <person name="Riley R."/>
            <person name="Ohm R."/>
            <person name="Sun H."/>
            <person name="Tunlid A."/>
            <person name="Henrissat B."/>
            <person name="Grigoriev I.V."/>
            <person name="Hibbett D.S."/>
            <person name="Martin F."/>
        </authorList>
    </citation>
    <scope>NUCLEOTIDE SEQUENCE [LARGE SCALE GENOMIC DNA]</scope>
    <source>
        <strain evidence="15 16">SS14</strain>
    </source>
</reference>
<evidence type="ECO:0000256" key="8">
    <source>
        <dbReference type="ARBA" id="ARBA00023277"/>
    </source>
</evidence>
<dbReference type="PANTHER" id="PTHR31736">
    <property type="match status" value="1"/>
</dbReference>
<evidence type="ECO:0000256" key="6">
    <source>
        <dbReference type="ARBA" id="ARBA00022801"/>
    </source>
</evidence>
<protein>
    <submittedName>
        <fullName evidence="15">Glycoside hydrolase family 28 protein</fullName>
    </submittedName>
</protein>
<dbReference type="OrthoDB" id="187139at2759"/>
<evidence type="ECO:0000256" key="12">
    <source>
        <dbReference type="ARBA" id="ARBA00037278"/>
    </source>
</evidence>
<evidence type="ECO:0000313" key="15">
    <source>
        <dbReference type="EMBL" id="KIJ40011.1"/>
    </source>
</evidence>
<dbReference type="GO" id="GO:0005576">
    <property type="term" value="C:extracellular region"/>
    <property type="evidence" value="ECO:0007669"/>
    <property type="project" value="UniProtKB-SubCell"/>
</dbReference>
<dbReference type="EMBL" id="KN837147">
    <property type="protein sequence ID" value="KIJ40011.1"/>
    <property type="molecule type" value="Genomic_DNA"/>
</dbReference>
<evidence type="ECO:0000256" key="4">
    <source>
        <dbReference type="ARBA" id="ARBA00022729"/>
    </source>
</evidence>
<keyword evidence="4" id="KW-0732">Signal</keyword>
<keyword evidence="10" id="KW-0961">Cell wall biogenesis/degradation</keyword>
<accession>A0A0C9VQ68</accession>
<evidence type="ECO:0000256" key="11">
    <source>
        <dbReference type="ARBA" id="ARBA00023326"/>
    </source>
</evidence>
<dbReference type="Proteomes" id="UP000054279">
    <property type="component" value="Unassembled WGS sequence"/>
</dbReference>
<evidence type="ECO:0000256" key="2">
    <source>
        <dbReference type="ARBA" id="ARBA00008834"/>
    </source>
</evidence>
<evidence type="ECO:0000256" key="5">
    <source>
        <dbReference type="ARBA" id="ARBA00022737"/>
    </source>
</evidence>
<organism evidence="15 16">
    <name type="scientific">Sphaerobolus stellatus (strain SS14)</name>
    <dbReference type="NCBI Taxonomy" id="990650"/>
    <lineage>
        <taxon>Eukaryota</taxon>
        <taxon>Fungi</taxon>
        <taxon>Dikarya</taxon>
        <taxon>Basidiomycota</taxon>
        <taxon>Agaricomycotina</taxon>
        <taxon>Agaricomycetes</taxon>
        <taxon>Phallomycetidae</taxon>
        <taxon>Geastrales</taxon>
        <taxon>Sphaerobolaceae</taxon>
        <taxon>Sphaerobolus</taxon>
    </lineage>
</organism>
<dbReference type="PROSITE" id="PS00502">
    <property type="entry name" value="POLYGALACTURONASE"/>
    <property type="match status" value="1"/>
</dbReference>
<evidence type="ECO:0000256" key="1">
    <source>
        <dbReference type="ARBA" id="ARBA00004613"/>
    </source>
</evidence>
<keyword evidence="8" id="KW-0119">Carbohydrate metabolism</keyword>
<evidence type="ECO:0000256" key="7">
    <source>
        <dbReference type="ARBA" id="ARBA00023180"/>
    </source>
</evidence>
<comment type="subcellular location">
    <subcellularLocation>
        <location evidence="1">Secreted</location>
    </subcellularLocation>
</comment>
<sequence length="270" mass="29239">MRCHSSSYAQPTLVYINNLNNINITKLHFKNAPKVFHSVTGGSSNVVYDTLTLDATPENVRSNSEEHRQIRQPQYVTIKNIKVTNQDDCMMFKPGVDYMTITNITCTGSHGILVGSLGGGAGSTNTVTNVYVTKATMVNSTKAVGIKLYQGGSSHGIVTIRNMTFNGVMVQGREYAAQIQSCYGSALTMDCNSTSINTVNAVYFILNLGATSTEYDPVIADLDFPAAGMYNIYLSNFNIKCPTGKVDVLCSNVDGNMGLLVQHQDKVCGK</sequence>
<evidence type="ECO:0000256" key="14">
    <source>
        <dbReference type="RuleBase" id="RU361169"/>
    </source>
</evidence>
<comment type="similarity">
    <text evidence="2 14">Belongs to the glycosyl hydrolase 28 family.</text>
</comment>
<keyword evidence="3" id="KW-0964">Secreted</keyword>
<dbReference type="GO" id="GO:0004650">
    <property type="term" value="F:polygalacturonase activity"/>
    <property type="evidence" value="ECO:0007669"/>
    <property type="project" value="InterPro"/>
</dbReference>
<evidence type="ECO:0000256" key="3">
    <source>
        <dbReference type="ARBA" id="ARBA00022525"/>
    </source>
</evidence>
<evidence type="ECO:0000256" key="13">
    <source>
        <dbReference type="PROSITE-ProRule" id="PRU10052"/>
    </source>
</evidence>
<proteinExistence type="inferred from homology"/>
<dbReference type="Gene3D" id="2.160.20.10">
    <property type="entry name" value="Single-stranded right-handed beta-helix, Pectin lyase-like"/>
    <property type="match status" value="1"/>
</dbReference>
<evidence type="ECO:0000256" key="10">
    <source>
        <dbReference type="ARBA" id="ARBA00023316"/>
    </source>
</evidence>
<dbReference type="SUPFAM" id="SSF51126">
    <property type="entry name" value="Pectin lyase-like"/>
    <property type="match status" value="1"/>
</dbReference>
<dbReference type="InterPro" id="IPR012334">
    <property type="entry name" value="Pectin_lyas_fold"/>
</dbReference>
<dbReference type="InterPro" id="IPR011050">
    <property type="entry name" value="Pectin_lyase_fold/virulence"/>
</dbReference>
<keyword evidence="16" id="KW-1185">Reference proteome</keyword>
<evidence type="ECO:0000313" key="16">
    <source>
        <dbReference type="Proteomes" id="UP000054279"/>
    </source>
</evidence>
<keyword evidence="11" id="KW-0624">Polysaccharide degradation</keyword>
<dbReference type="HOGENOM" id="CLU_016031_1_0_1"/>